<organism evidence="4 5">
    <name type="scientific">Chrysochromulina tobinii</name>
    <dbReference type="NCBI Taxonomy" id="1460289"/>
    <lineage>
        <taxon>Eukaryota</taxon>
        <taxon>Haptista</taxon>
        <taxon>Haptophyta</taxon>
        <taxon>Prymnesiophyceae</taxon>
        <taxon>Prymnesiales</taxon>
        <taxon>Chrysochromulinaceae</taxon>
        <taxon>Chrysochromulina</taxon>
    </lineage>
</organism>
<feature type="repeat" description="ANK" evidence="3">
    <location>
        <begin position="603"/>
        <end position="635"/>
    </location>
</feature>
<proteinExistence type="predicted"/>
<dbReference type="OrthoDB" id="539868at2759"/>
<evidence type="ECO:0000256" key="1">
    <source>
        <dbReference type="ARBA" id="ARBA00022737"/>
    </source>
</evidence>
<dbReference type="SMART" id="SM00248">
    <property type="entry name" value="ANK"/>
    <property type="match status" value="3"/>
</dbReference>
<dbReference type="SUPFAM" id="SSF48452">
    <property type="entry name" value="TPR-like"/>
    <property type="match status" value="1"/>
</dbReference>
<evidence type="ECO:0000256" key="2">
    <source>
        <dbReference type="ARBA" id="ARBA00023043"/>
    </source>
</evidence>
<accession>A0A0M0JV90</accession>
<keyword evidence="5" id="KW-1185">Reference proteome</keyword>
<dbReference type="Pfam" id="PF12796">
    <property type="entry name" value="Ank_2"/>
    <property type="match status" value="1"/>
</dbReference>
<name>A0A0M0JV90_9EUKA</name>
<keyword evidence="2 3" id="KW-0040">ANK repeat</keyword>
<dbReference type="InterPro" id="IPR036770">
    <property type="entry name" value="Ankyrin_rpt-contain_sf"/>
</dbReference>
<dbReference type="SMART" id="SM00028">
    <property type="entry name" value="TPR"/>
    <property type="match status" value="2"/>
</dbReference>
<dbReference type="SUPFAM" id="SSF48403">
    <property type="entry name" value="Ankyrin repeat"/>
    <property type="match status" value="1"/>
</dbReference>
<dbReference type="PANTHER" id="PTHR24171:SF8">
    <property type="entry name" value="BRCA1-ASSOCIATED RING DOMAIN PROTEIN 1"/>
    <property type="match status" value="1"/>
</dbReference>
<dbReference type="InterPro" id="IPR011990">
    <property type="entry name" value="TPR-like_helical_dom_sf"/>
</dbReference>
<dbReference type="PROSITE" id="PS50297">
    <property type="entry name" value="ANK_REP_REGION"/>
    <property type="match status" value="2"/>
</dbReference>
<keyword evidence="1" id="KW-0677">Repeat</keyword>
<gene>
    <name evidence="4" type="ORF">Ctob_008268</name>
</gene>
<evidence type="ECO:0000313" key="5">
    <source>
        <dbReference type="Proteomes" id="UP000037460"/>
    </source>
</evidence>
<dbReference type="InterPro" id="IPR002110">
    <property type="entry name" value="Ankyrin_rpt"/>
</dbReference>
<dbReference type="InterPro" id="IPR019734">
    <property type="entry name" value="TPR_rpt"/>
</dbReference>
<feature type="repeat" description="ANK" evidence="3">
    <location>
        <begin position="570"/>
        <end position="602"/>
    </location>
</feature>
<dbReference type="Proteomes" id="UP000037460">
    <property type="component" value="Unassembled WGS sequence"/>
</dbReference>
<evidence type="ECO:0000256" key="3">
    <source>
        <dbReference type="PROSITE-ProRule" id="PRU00023"/>
    </source>
</evidence>
<dbReference type="PANTHER" id="PTHR24171">
    <property type="entry name" value="ANKYRIN REPEAT DOMAIN-CONTAINING PROTEIN 39-RELATED"/>
    <property type="match status" value="1"/>
</dbReference>
<dbReference type="GO" id="GO:0085020">
    <property type="term" value="P:protein K6-linked ubiquitination"/>
    <property type="evidence" value="ECO:0007669"/>
    <property type="project" value="TreeGrafter"/>
</dbReference>
<dbReference type="GO" id="GO:0004842">
    <property type="term" value="F:ubiquitin-protein transferase activity"/>
    <property type="evidence" value="ECO:0007669"/>
    <property type="project" value="TreeGrafter"/>
</dbReference>
<comment type="caution">
    <text evidence="4">The sequence shown here is derived from an EMBL/GenBank/DDBJ whole genome shotgun (WGS) entry which is preliminary data.</text>
</comment>
<dbReference type="Gene3D" id="1.25.40.10">
    <property type="entry name" value="Tetratricopeptide repeat domain"/>
    <property type="match status" value="1"/>
</dbReference>
<dbReference type="PROSITE" id="PS50088">
    <property type="entry name" value="ANK_REPEAT"/>
    <property type="match status" value="2"/>
</dbReference>
<evidence type="ECO:0000313" key="4">
    <source>
        <dbReference type="EMBL" id="KOO30606.1"/>
    </source>
</evidence>
<dbReference type="Gene3D" id="1.25.40.20">
    <property type="entry name" value="Ankyrin repeat-containing domain"/>
    <property type="match status" value="2"/>
</dbReference>
<protein>
    <submittedName>
        <fullName evidence="4">Ankyrin repeat domain-containing protein 49</fullName>
    </submittedName>
</protein>
<dbReference type="EMBL" id="JWZX01002195">
    <property type="protein sequence ID" value="KOO30606.1"/>
    <property type="molecule type" value="Genomic_DNA"/>
</dbReference>
<reference evidence="5" key="1">
    <citation type="journal article" date="2015" name="PLoS Genet.">
        <title>Genome Sequence and Transcriptome Analyses of Chrysochromulina tobin: Metabolic Tools for Enhanced Algal Fitness in the Prominent Order Prymnesiales (Haptophyceae).</title>
        <authorList>
            <person name="Hovde B.T."/>
            <person name="Deodato C.R."/>
            <person name="Hunsperger H.M."/>
            <person name="Ryken S.A."/>
            <person name="Yost W."/>
            <person name="Jha R.K."/>
            <person name="Patterson J."/>
            <person name="Monnat R.J. Jr."/>
            <person name="Barlow S.B."/>
            <person name="Starkenburg S.R."/>
            <person name="Cattolico R.A."/>
        </authorList>
    </citation>
    <scope>NUCLEOTIDE SEQUENCE</scope>
    <source>
        <strain evidence="5">CCMP291</strain>
    </source>
</reference>
<dbReference type="AlphaFoldDB" id="A0A0M0JV90"/>
<sequence length="707" mass="76448">MSSDFMSEHLLMIEREPSPGFIIAADSAEVKAATEAAWRNMRYERIGLECGTRPDKLELCRRAIASGRFHAIVLSDLSENHQAVPAVESALGTALQSFARGGGAIAVTTCDAAMALPMLQRLFGVVWAMGGYYRTTWAPARENAEGVARTFPGELATATFSAKAHAVRQVPEHERMYGTTPRSRTQSLVPFMAGREVGKREDADSVTSGAAEDYDVVVAKHAYGNGSLALFCDINMEAATVQRVLSYCRQCSLDAPPDAVASLDASTFEAALAHKAEGNGAFAAQNFASAAAAYEAALAAYDGRGGASGEQRDEKVKICSNLAECRLKLDQWERAAEAASAALALAPGHAKSLIRRAKAAESLGWAKGLSADKQREWLCDCYRMRVDDDMCWGGGFLHGLYARDDGDLISSDFLIYCKLSVKHGVVPRSWDWAAFLRTATALLPYAFEKQDAKEKWGGENVFAAVMGGRSLRATAEVVYGNSCQAMEPSAEESMALRPQDRVIVHGLTGRPELNDALGTVLWPMEPASGRYCVRVRRPDCAFCELDDVKLKPTNLRKMPLAVVDARDARDGYHAIHVAAIDGRVGVVEAQLAQGIDPDLLDEDGWTPLMRACLWAHVPVVQLLLLHGATPDVGATTTGSTALHFACMHGPRRLPPNAPYYDVMRHKLTVETLLAHGAQPGLGNAKRETAAMWARQAGAAEVLRLLEQ</sequence>